<reference evidence="2" key="2">
    <citation type="submission" date="2020-06" db="EMBL/GenBank/DDBJ databases">
        <title>Helianthus annuus Genome sequencing and assembly Release 2.</title>
        <authorList>
            <person name="Gouzy J."/>
            <person name="Langlade N."/>
            <person name="Munos S."/>
        </authorList>
    </citation>
    <scope>NUCLEOTIDE SEQUENCE</scope>
    <source>
        <tissue evidence="2">Leaves</tissue>
    </source>
</reference>
<name>A0A9K3IWT7_HELAN</name>
<evidence type="ECO:0000313" key="3">
    <source>
        <dbReference type="Proteomes" id="UP000215914"/>
    </source>
</evidence>
<organism evidence="2 3">
    <name type="scientific">Helianthus annuus</name>
    <name type="common">Common sunflower</name>
    <dbReference type="NCBI Taxonomy" id="4232"/>
    <lineage>
        <taxon>Eukaryota</taxon>
        <taxon>Viridiplantae</taxon>
        <taxon>Streptophyta</taxon>
        <taxon>Embryophyta</taxon>
        <taxon>Tracheophyta</taxon>
        <taxon>Spermatophyta</taxon>
        <taxon>Magnoliopsida</taxon>
        <taxon>eudicotyledons</taxon>
        <taxon>Gunneridae</taxon>
        <taxon>Pentapetalae</taxon>
        <taxon>asterids</taxon>
        <taxon>campanulids</taxon>
        <taxon>Asterales</taxon>
        <taxon>Asteraceae</taxon>
        <taxon>Asteroideae</taxon>
        <taxon>Heliantheae alliance</taxon>
        <taxon>Heliantheae</taxon>
        <taxon>Helianthus</taxon>
    </lineage>
</organism>
<comment type="caution">
    <text evidence="2">The sequence shown here is derived from an EMBL/GenBank/DDBJ whole genome shotgun (WGS) entry which is preliminary data.</text>
</comment>
<feature type="compositionally biased region" description="Basic and acidic residues" evidence="1">
    <location>
        <begin position="95"/>
        <end position="109"/>
    </location>
</feature>
<gene>
    <name evidence="2" type="ORF">HanXRQr2_Chr05g0198371</name>
</gene>
<dbReference type="Gramene" id="mRNA:HanXRQr2_Chr05g0198371">
    <property type="protein sequence ID" value="mRNA:HanXRQr2_Chr05g0198371"/>
    <property type="gene ID" value="HanXRQr2_Chr05g0198371"/>
</dbReference>
<evidence type="ECO:0000256" key="1">
    <source>
        <dbReference type="SAM" id="MobiDB-lite"/>
    </source>
</evidence>
<sequence length="138" mass="14907">MMAEVIRWSSEKKRWCAAYRPARPLQSEMATISDDDDDGTDWVAVCEAIDAACAERSSAAATSTPFLISNSHVPNSKPTSSRQSTLDGFVGLKSNKQEPKHDAPDDGDRISFVSIDPEDAKTWIYPVTVAVMVEGGGG</sequence>
<keyword evidence="3" id="KW-1185">Reference proteome</keyword>
<proteinExistence type="predicted"/>
<dbReference type="AlphaFoldDB" id="A0A9K3IWT7"/>
<reference evidence="2" key="1">
    <citation type="journal article" date="2017" name="Nature">
        <title>The sunflower genome provides insights into oil metabolism, flowering and Asterid evolution.</title>
        <authorList>
            <person name="Badouin H."/>
            <person name="Gouzy J."/>
            <person name="Grassa C.J."/>
            <person name="Murat F."/>
            <person name="Staton S.E."/>
            <person name="Cottret L."/>
            <person name="Lelandais-Briere C."/>
            <person name="Owens G.L."/>
            <person name="Carrere S."/>
            <person name="Mayjonade B."/>
            <person name="Legrand L."/>
            <person name="Gill N."/>
            <person name="Kane N.C."/>
            <person name="Bowers J.E."/>
            <person name="Hubner S."/>
            <person name="Bellec A."/>
            <person name="Berard A."/>
            <person name="Berges H."/>
            <person name="Blanchet N."/>
            <person name="Boniface M.C."/>
            <person name="Brunel D."/>
            <person name="Catrice O."/>
            <person name="Chaidir N."/>
            <person name="Claudel C."/>
            <person name="Donnadieu C."/>
            <person name="Faraut T."/>
            <person name="Fievet G."/>
            <person name="Helmstetter N."/>
            <person name="King M."/>
            <person name="Knapp S.J."/>
            <person name="Lai Z."/>
            <person name="Le Paslier M.C."/>
            <person name="Lippi Y."/>
            <person name="Lorenzon L."/>
            <person name="Mandel J.R."/>
            <person name="Marage G."/>
            <person name="Marchand G."/>
            <person name="Marquand E."/>
            <person name="Bret-Mestries E."/>
            <person name="Morien E."/>
            <person name="Nambeesan S."/>
            <person name="Nguyen T."/>
            <person name="Pegot-Espagnet P."/>
            <person name="Pouilly N."/>
            <person name="Raftis F."/>
            <person name="Sallet E."/>
            <person name="Schiex T."/>
            <person name="Thomas J."/>
            <person name="Vandecasteele C."/>
            <person name="Vares D."/>
            <person name="Vear F."/>
            <person name="Vautrin S."/>
            <person name="Crespi M."/>
            <person name="Mangin B."/>
            <person name="Burke J.M."/>
            <person name="Salse J."/>
            <person name="Munos S."/>
            <person name="Vincourt P."/>
            <person name="Rieseberg L.H."/>
            <person name="Langlade N.B."/>
        </authorList>
    </citation>
    <scope>NUCLEOTIDE SEQUENCE</scope>
    <source>
        <tissue evidence="2">Leaves</tissue>
    </source>
</reference>
<accession>A0A9K3IWT7</accession>
<dbReference type="Proteomes" id="UP000215914">
    <property type="component" value="Unassembled WGS sequence"/>
</dbReference>
<dbReference type="EMBL" id="MNCJ02000320">
    <property type="protein sequence ID" value="KAF5804553.1"/>
    <property type="molecule type" value="Genomic_DNA"/>
</dbReference>
<protein>
    <submittedName>
        <fullName evidence="2">Uncharacterized protein</fullName>
    </submittedName>
</protein>
<feature type="region of interest" description="Disordered" evidence="1">
    <location>
        <begin position="64"/>
        <end position="111"/>
    </location>
</feature>
<feature type="compositionally biased region" description="Polar residues" evidence="1">
    <location>
        <begin position="64"/>
        <end position="86"/>
    </location>
</feature>
<evidence type="ECO:0000313" key="2">
    <source>
        <dbReference type="EMBL" id="KAF5804553.1"/>
    </source>
</evidence>